<dbReference type="Proteomes" id="UP000002613">
    <property type="component" value="Chromosome"/>
</dbReference>
<dbReference type="OrthoDB" id="26291at2157"/>
<dbReference type="EMBL" id="CP001899">
    <property type="protein sequence ID" value="ADC64695.1"/>
    <property type="molecule type" value="Genomic_DNA"/>
</dbReference>
<sequence>MHEQDMFKLPPRERVKKARVKLLREKPFFGYALMHIPLVAKDDPKPKGPKIVYNPDFVEKLDDDELQAVLCHELLHYLLMHTKRSKEMRRKEREGTLNEYDRRRNIAEDIVVNALLTKNGFKLPESKVIISGNEIKVRQGAIVPQLDYRTGKLVVRMRDAEGKLYEIFDPEQKSAEEVYWEIKDFAVGDDGSDEDDTMYFSDDESYDDSEESRSRSGGGSSSRGDRGRKDRESKGKGKGEVKDKDRKDTEAGSDGGNDGSDSRVKSPAQLLSEAYNYAKMQGKDPAGFDRLVEKALKPKINWKALLRQHVSKMVPHDYSFLKPSRKSPPNIILPGIVKGESIEGIVAVDTSGSISDEELSQFLSEIRWIARNYPSINITLVSCDAAIHTEEQIRSRYELDKFKPKGGGGTDFRPVFELAAKKRARLVIYFTDGYGSFPERKPRFSTIWVVSEQGAPESHFPFGKVIKM</sequence>
<dbReference type="STRING" id="589924.Ferp_0521"/>
<dbReference type="GeneID" id="8778022"/>
<evidence type="ECO:0000313" key="5">
    <source>
        <dbReference type="Proteomes" id="UP000002613"/>
    </source>
</evidence>
<dbReference type="InterPro" id="IPR018698">
    <property type="entry name" value="VWA-like_dom"/>
</dbReference>
<dbReference type="Pfam" id="PF13203">
    <property type="entry name" value="DUF2201_N"/>
    <property type="match status" value="1"/>
</dbReference>
<gene>
    <name evidence="4" type="ordered locus">Ferp_0521</name>
</gene>
<evidence type="ECO:0008006" key="6">
    <source>
        <dbReference type="Google" id="ProtNLM"/>
    </source>
</evidence>
<dbReference type="SUPFAM" id="SSF53300">
    <property type="entry name" value="vWA-like"/>
    <property type="match status" value="1"/>
</dbReference>
<feature type="compositionally biased region" description="Acidic residues" evidence="1">
    <location>
        <begin position="190"/>
        <end position="210"/>
    </location>
</feature>
<feature type="region of interest" description="Disordered" evidence="1">
    <location>
        <begin position="189"/>
        <end position="265"/>
    </location>
</feature>
<dbReference type="RefSeq" id="WP_012965041.1">
    <property type="nucleotide sequence ID" value="NC_013849.1"/>
</dbReference>
<dbReference type="Gene3D" id="3.30.2010.10">
    <property type="entry name" value="Metalloproteases ('zincins'), catalytic domain"/>
    <property type="match status" value="1"/>
</dbReference>
<dbReference type="eggNOG" id="arCOG01334">
    <property type="taxonomic scope" value="Archaea"/>
</dbReference>
<reference evidence="5" key="1">
    <citation type="submission" date="2010-02" db="EMBL/GenBank/DDBJ databases">
        <title>Complete sequence of Ferroglobus placidus DSM 10642.</title>
        <authorList>
            <consortium name="US DOE Joint Genome Institute"/>
            <person name="Lucas S."/>
            <person name="Copeland A."/>
            <person name="Lapidus A."/>
            <person name="Cheng J.-F."/>
            <person name="Bruce D."/>
            <person name="Goodwin L."/>
            <person name="Pitluck S."/>
            <person name="Saunders E."/>
            <person name="Brettin T."/>
            <person name="Detter J.C."/>
            <person name="Han C."/>
            <person name="Tapia R."/>
            <person name="Larimer F."/>
            <person name="Land M."/>
            <person name="Hauser L."/>
            <person name="Kyrpides N."/>
            <person name="Ivanova N."/>
            <person name="Holmes D."/>
            <person name="Lovley D."/>
            <person name="Kyrpides N."/>
            <person name="Anderson I.J."/>
            <person name="Woyke T."/>
        </authorList>
    </citation>
    <scope>NUCLEOTIDE SEQUENCE [LARGE SCALE GENOMIC DNA]</scope>
    <source>
        <strain evidence="5">DSM 10642 / AEDII12DO</strain>
    </source>
</reference>
<evidence type="ECO:0000259" key="2">
    <source>
        <dbReference type="Pfam" id="PF09967"/>
    </source>
</evidence>
<organism evidence="4 5">
    <name type="scientific">Ferroglobus placidus (strain DSM 10642 / AEDII12DO)</name>
    <dbReference type="NCBI Taxonomy" id="589924"/>
    <lineage>
        <taxon>Archaea</taxon>
        <taxon>Methanobacteriati</taxon>
        <taxon>Methanobacteriota</taxon>
        <taxon>Archaeoglobi</taxon>
        <taxon>Archaeoglobales</taxon>
        <taxon>Archaeoglobaceae</taxon>
        <taxon>Ferroglobus</taxon>
    </lineage>
</organism>
<dbReference type="eggNOG" id="arCOG06980">
    <property type="taxonomic scope" value="Archaea"/>
</dbReference>
<dbReference type="AlphaFoldDB" id="D3S362"/>
<dbReference type="InterPro" id="IPR025154">
    <property type="entry name" value="Put_metallopeptidase_dom"/>
</dbReference>
<feature type="compositionally biased region" description="Basic and acidic residues" evidence="1">
    <location>
        <begin position="223"/>
        <end position="250"/>
    </location>
</feature>
<proteinExistence type="predicted"/>
<dbReference type="HOGENOM" id="CLU_038906_1_0_2"/>
<feature type="domain" description="Putative metallopeptidase" evidence="3">
    <location>
        <begin position="13"/>
        <end position="336"/>
    </location>
</feature>
<keyword evidence="5" id="KW-1185">Reference proteome</keyword>
<name>D3S362_FERPA</name>
<protein>
    <recommendedName>
        <fullName evidence="6">Metallopeptidase domain-containing protein</fullName>
    </recommendedName>
</protein>
<dbReference type="PANTHER" id="PTHR38730">
    <property type="entry name" value="SLL7028 PROTEIN"/>
    <property type="match status" value="1"/>
</dbReference>
<dbReference type="InterPro" id="IPR036465">
    <property type="entry name" value="vWFA_dom_sf"/>
</dbReference>
<evidence type="ECO:0000313" key="4">
    <source>
        <dbReference type="EMBL" id="ADC64695.1"/>
    </source>
</evidence>
<dbReference type="PaxDb" id="589924-Ferp_0521"/>
<accession>D3S362</accession>
<evidence type="ECO:0000256" key="1">
    <source>
        <dbReference type="SAM" id="MobiDB-lite"/>
    </source>
</evidence>
<dbReference type="PANTHER" id="PTHR38730:SF1">
    <property type="entry name" value="SLL7028 PROTEIN"/>
    <property type="match status" value="1"/>
</dbReference>
<dbReference type="KEGG" id="fpl:Ferp_0521"/>
<evidence type="ECO:0000259" key="3">
    <source>
        <dbReference type="Pfam" id="PF13203"/>
    </source>
</evidence>
<feature type="domain" description="VWA-like" evidence="2">
    <location>
        <begin position="346"/>
        <end position="468"/>
    </location>
</feature>
<dbReference type="Pfam" id="PF09967">
    <property type="entry name" value="DUF2201"/>
    <property type="match status" value="1"/>
</dbReference>
<reference evidence="4 5" key="2">
    <citation type="journal article" date="2011" name="Stand. Genomic Sci.">
        <title>Complete genome sequence of Ferroglobus placidus AEDII12DO.</title>
        <authorList>
            <person name="Anderson I."/>
            <person name="Risso C."/>
            <person name="Holmes D."/>
            <person name="Lucas S."/>
            <person name="Copeland A."/>
            <person name="Lapidus A."/>
            <person name="Cheng J.F."/>
            <person name="Bruce D."/>
            <person name="Goodwin L."/>
            <person name="Pitluck S."/>
            <person name="Saunders E."/>
            <person name="Brettin T."/>
            <person name="Detter J.C."/>
            <person name="Han C."/>
            <person name="Tapia R."/>
            <person name="Larimer F."/>
            <person name="Land M."/>
            <person name="Hauser L."/>
            <person name="Woyke T."/>
            <person name="Lovley D."/>
            <person name="Kyrpides N."/>
            <person name="Ivanova N."/>
        </authorList>
    </citation>
    <scope>NUCLEOTIDE SEQUENCE [LARGE SCALE GENOMIC DNA]</scope>
    <source>
        <strain evidence="5">DSM 10642 / AEDII12DO</strain>
    </source>
</reference>